<dbReference type="InterPro" id="IPR011129">
    <property type="entry name" value="CSD"/>
</dbReference>
<dbReference type="Proteomes" id="UP000265926">
    <property type="component" value="Unassembled WGS sequence"/>
</dbReference>
<feature type="region of interest" description="Disordered" evidence="1">
    <location>
        <begin position="1"/>
        <end position="42"/>
    </location>
</feature>
<dbReference type="InterPro" id="IPR012340">
    <property type="entry name" value="NA-bd_OB-fold"/>
</dbReference>
<dbReference type="EMBL" id="QWGR01000023">
    <property type="protein sequence ID" value="RIJ45575.1"/>
    <property type="molecule type" value="Genomic_DNA"/>
</dbReference>
<keyword evidence="4" id="KW-1185">Reference proteome</keyword>
<sequence length="147" mass="16632">MGRSSISFNKKELEKKRARKRKEKQQRKEVRKANGGSGSLDDMIAYVDENGVITDTQPDPIKKKVDANKIAISTPKKQEEEDVPLKGRVEHFKKDKGYGFIKDMASTEKYFFHISDAYPNITEGNKVSFELAKGNRGLNAVKIEPAE</sequence>
<dbReference type="InterPro" id="IPR002059">
    <property type="entry name" value="CSP_DNA-bd"/>
</dbReference>
<dbReference type="GO" id="GO:0005829">
    <property type="term" value="C:cytosol"/>
    <property type="evidence" value="ECO:0007669"/>
    <property type="project" value="UniProtKB-ARBA"/>
</dbReference>
<dbReference type="AlphaFoldDB" id="A0A399SUC9"/>
<evidence type="ECO:0000313" key="3">
    <source>
        <dbReference type="EMBL" id="RIJ45575.1"/>
    </source>
</evidence>
<dbReference type="Gene3D" id="2.40.50.140">
    <property type="entry name" value="Nucleic acid-binding proteins"/>
    <property type="match status" value="1"/>
</dbReference>
<feature type="compositionally biased region" description="Basic residues" evidence="1">
    <location>
        <begin position="16"/>
        <end position="25"/>
    </location>
</feature>
<evidence type="ECO:0000313" key="4">
    <source>
        <dbReference type="Proteomes" id="UP000265926"/>
    </source>
</evidence>
<feature type="domain" description="CSD" evidence="2">
    <location>
        <begin position="84"/>
        <end position="145"/>
    </location>
</feature>
<evidence type="ECO:0000256" key="1">
    <source>
        <dbReference type="SAM" id="MobiDB-lite"/>
    </source>
</evidence>
<name>A0A399SUC9_9BACT</name>
<dbReference type="RefSeq" id="WP_119440282.1">
    <property type="nucleotide sequence ID" value="NZ_QWGR01000023.1"/>
</dbReference>
<dbReference type="GO" id="GO:0003676">
    <property type="term" value="F:nucleic acid binding"/>
    <property type="evidence" value="ECO:0007669"/>
    <property type="project" value="InterPro"/>
</dbReference>
<dbReference type="PRINTS" id="PR00050">
    <property type="entry name" value="COLDSHOCK"/>
</dbReference>
<dbReference type="SMART" id="SM00357">
    <property type="entry name" value="CSP"/>
    <property type="match status" value="1"/>
</dbReference>
<comment type="caution">
    <text evidence="3">The sequence shown here is derived from an EMBL/GenBank/DDBJ whole genome shotgun (WGS) entry which is preliminary data.</text>
</comment>
<proteinExistence type="predicted"/>
<dbReference type="Pfam" id="PF00313">
    <property type="entry name" value="CSD"/>
    <property type="match status" value="1"/>
</dbReference>
<dbReference type="PROSITE" id="PS51857">
    <property type="entry name" value="CSD_2"/>
    <property type="match status" value="1"/>
</dbReference>
<dbReference type="OrthoDB" id="1493235at2"/>
<gene>
    <name evidence="3" type="ORF">D1614_22635</name>
</gene>
<dbReference type="CDD" id="cd04458">
    <property type="entry name" value="CSP_CDS"/>
    <property type="match status" value="1"/>
</dbReference>
<dbReference type="SUPFAM" id="SSF50249">
    <property type="entry name" value="Nucleic acid-binding proteins"/>
    <property type="match status" value="1"/>
</dbReference>
<reference evidence="3 4" key="1">
    <citation type="submission" date="2018-08" db="EMBL/GenBank/DDBJ databases">
        <title>Pallidiluteibacterium maritimus gen. nov., sp. nov., isolated from coastal sediment.</title>
        <authorList>
            <person name="Zhou L.Y."/>
        </authorList>
    </citation>
    <scope>NUCLEOTIDE SEQUENCE [LARGE SCALE GENOMIC DNA]</scope>
    <source>
        <strain evidence="3 4">XSD2</strain>
    </source>
</reference>
<organism evidence="3 4">
    <name type="scientific">Maribellus luteus</name>
    <dbReference type="NCBI Taxonomy" id="2305463"/>
    <lineage>
        <taxon>Bacteria</taxon>
        <taxon>Pseudomonadati</taxon>
        <taxon>Bacteroidota</taxon>
        <taxon>Bacteroidia</taxon>
        <taxon>Marinilabiliales</taxon>
        <taxon>Prolixibacteraceae</taxon>
        <taxon>Maribellus</taxon>
    </lineage>
</organism>
<protein>
    <submittedName>
        <fullName evidence="3">Cold shock domain-containing protein</fullName>
    </submittedName>
</protein>
<evidence type="ECO:0000259" key="2">
    <source>
        <dbReference type="PROSITE" id="PS51857"/>
    </source>
</evidence>
<accession>A0A399SUC9</accession>